<dbReference type="Pfam" id="PF26188">
    <property type="entry name" value="RESC6"/>
    <property type="match status" value="1"/>
</dbReference>
<comment type="caution">
    <text evidence="2">The sequence shown here is derived from an EMBL/GenBank/DDBJ whole genome shotgun (WGS) entry which is preliminary data.</text>
</comment>
<dbReference type="EMBL" id="CAUYUJ010003998">
    <property type="protein sequence ID" value="CAK0807727.1"/>
    <property type="molecule type" value="Genomic_DNA"/>
</dbReference>
<accession>A0ABN9QNK5</accession>
<sequence length="696" mass="77078">IFLESYRFFAQDPPVGGHGRPKSGGLGAFWFPQEGAPPGGAHAVGQSFYKYGPPGTPHSDFVRIVNSRLPFEARPQRPGRTINDWIAESGSLGQVLKLVASHGSEFDCTNAATAMHRIARWYREAPDKRLFLDDRWHAALQHMDRNSSAYQTRHISGALWSFATLGYRGPELEGMLARAGSRLGEFGCIDLALTAWSMATLKIDPPGMYNRISDLAIKSITEFQPQALANICWATATLKKENDALVRGAAVVAARHLDAGVSFRPYELSTLVWSLVVTQAKEEFLFERISRCVVQRASEFGPQELTNTAWAFASVGVRTPGLFEAVAEECRAKLRHFNNQNITNLLWAYTHLKLGGQALLTDLAQVAHARVPEMNVQDLAQAALSLVFVRRSGADDAVLGSGELTRSFVRDVVEAMVRKLRSSSLTHPDDAWIIHDLVLVWMAEGEAERAFGDSWPFLDGFVRRLQNQVLDFLRNTPLLAQAQPCGAVVRSVHVQEYEQEFRALNLRSLGIKYSGRILSELGLMDVGAEADFAEAARAQLEADHAEMLLANPGGGSQNWCLFRYQLTATLVDGTTSSASELEGIRVRSCGNDPAVWELMEPPREAHLVAVKLSNDRLNHRRRDAEFRALAHVAGVMRSLFPDADALMAARFRWGEHVSGSLQIYVTEVPCLSCLGAMVQFSRRFPHVRIRVSYPGT</sequence>
<dbReference type="InterPro" id="IPR050870">
    <property type="entry name" value="FAST_kinase"/>
</dbReference>
<dbReference type="PANTHER" id="PTHR21228:SF40">
    <property type="entry name" value="LD45607P"/>
    <property type="match status" value="1"/>
</dbReference>
<feature type="non-terminal residue" evidence="2">
    <location>
        <position position="1"/>
    </location>
</feature>
<evidence type="ECO:0000313" key="2">
    <source>
        <dbReference type="EMBL" id="CAK0807727.1"/>
    </source>
</evidence>
<dbReference type="Proteomes" id="UP001189429">
    <property type="component" value="Unassembled WGS sequence"/>
</dbReference>
<dbReference type="PANTHER" id="PTHR21228">
    <property type="entry name" value="FAST LEU-RICH DOMAIN-CONTAINING"/>
    <property type="match status" value="1"/>
</dbReference>
<protein>
    <recommendedName>
        <fullName evidence="1">RNA-editing substrate-binding complex 6 protein domain-containing protein</fullName>
    </recommendedName>
</protein>
<reference evidence="2" key="1">
    <citation type="submission" date="2023-10" db="EMBL/GenBank/DDBJ databases">
        <authorList>
            <person name="Chen Y."/>
            <person name="Shah S."/>
            <person name="Dougan E. K."/>
            <person name="Thang M."/>
            <person name="Chan C."/>
        </authorList>
    </citation>
    <scope>NUCLEOTIDE SEQUENCE [LARGE SCALE GENOMIC DNA]</scope>
</reference>
<proteinExistence type="predicted"/>
<feature type="domain" description="RNA-editing substrate-binding complex 6 protein" evidence="1">
    <location>
        <begin position="142"/>
        <end position="386"/>
    </location>
</feature>
<dbReference type="InterPro" id="IPR058917">
    <property type="entry name" value="RESC6_dom"/>
</dbReference>
<name>A0ABN9QNK5_9DINO</name>
<keyword evidence="3" id="KW-1185">Reference proteome</keyword>
<gene>
    <name evidence="2" type="ORF">PCOR1329_LOCUS13515</name>
</gene>
<evidence type="ECO:0000259" key="1">
    <source>
        <dbReference type="Pfam" id="PF26188"/>
    </source>
</evidence>
<organism evidence="2 3">
    <name type="scientific">Prorocentrum cordatum</name>
    <dbReference type="NCBI Taxonomy" id="2364126"/>
    <lineage>
        <taxon>Eukaryota</taxon>
        <taxon>Sar</taxon>
        <taxon>Alveolata</taxon>
        <taxon>Dinophyceae</taxon>
        <taxon>Prorocentrales</taxon>
        <taxon>Prorocentraceae</taxon>
        <taxon>Prorocentrum</taxon>
    </lineage>
</organism>
<evidence type="ECO:0000313" key="3">
    <source>
        <dbReference type="Proteomes" id="UP001189429"/>
    </source>
</evidence>